<evidence type="ECO:0000313" key="1">
    <source>
        <dbReference type="EMBL" id="ATF79527.1"/>
    </source>
</evidence>
<dbReference type="Proteomes" id="UP000218103">
    <property type="component" value="Plasmid unnamed1"/>
</dbReference>
<geneLocation type="plasmid" evidence="1 2">
    <name>unnamed1</name>
</geneLocation>
<evidence type="ECO:0000313" key="2">
    <source>
        <dbReference type="Proteomes" id="UP000218103"/>
    </source>
</evidence>
<reference evidence="2" key="1">
    <citation type="submission" date="2017-09" db="EMBL/GenBank/DDBJ databases">
        <title>FDA dAtabase for Regulatory Grade micrObial Sequences (FDA-ARGOS): Supporting development and validation of Infectious Disease Dx tests.</title>
        <authorList>
            <person name="Minogue T."/>
            <person name="Wolcott M."/>
            <person name="Wasieloski L."/>
            <person name="Aguilar W."/>
            <person name="Moore D."/>
            <person name="Tallon L.J."/>
            <person name="Sadzewicz L."/>
            <person name="Ott S."/>
            <person name="Zhao X."/>
            <person name="Nagaraj S."/>
            <person name="Vavikolanu K."/>
            <person name="Aluvathingal J."/>
            <person name="Nadendla S."/>
            <person name="Sichtig H."/>
        </authorList>
    </citation>
    <scope>NUCLEOTIDE SEQUENCE [LARGE SCALE GENOMIC DNA]</scope>
    <source>
        <strain evidence="2">FDAARGOS_388</strain>
        <plasmid evidence="2">unnamed1</plasmid>
    </source>
</reference>
<protein>
    <submittedName>
        <fullName evidence="1">DUF2471 domain-containing protein</fullName>
    </submittedName>
</protein>
<keyword evidence="2" id="KW-1185">Reference proteome</keyword>
<gene>
    <name evidence="1" type="ORF">CO711_18785</name>
</gene>
<organism evidence="1 2">
    <name type="scientific">Burkholderia cepacia</name>
    <name type="common">Pseudomonas cepacia</name>
    <dbReference type="NCBI Taxonomy" id="292"/>
    <lineage>
        <taxon>Bacteria</taxon>
        <taxon>Pseudomonadati</taxon>
        <taxon>Pseudomonadota</taxon>
        <taxon>Betaproteobacteria</taxon>
        <taxon>Burkholderiales</taxon>
        <taxon>Burkholderiaceae</taxon>
        <taxon>Burkholderia</taxon>
        <taxon>Burkholderia cepacia complex</taxon>
    </lineage>
</organism>
<name>A0ABM6NX52_BURCE</name>
<dbReference type="InterPro" id="IPR018894">
    <property type="entry name" value="DUF2471"/>
</dbReference>
<accession>A0ABM6NX52</accession>
<keyword evidence="1" id="KW-0614">Plasmid</keyword>
<dbReference type="RefSeq" id="WP_027792001.1">
    <property type="nucleotide sequence ID" value="NZ_BCNU01000058.1"/>
</dbReference>
<dbReference type="Pfam" id="PF10616">
    <property type="entry name" value="DUF2471"/>
    <property type="match status" value="1"/>
</dbReference>
<dbReference type="EMBL" id="CP023519">
    <property type="protein sequence ID" value="ATF79527.1"/>
    <property type="molecule type" value="Genomic_DNA"/>
</dbReference>
<sequence>MKPSDNPAIMDLETDPVLFEHALERVTEDLRRIVMSITERHFNSGLVPSITWPALLEIEEEAFSDLAFQSRNEAAVVAALPRIGPTTLPGIDLNGLIDWRLSARWLPIAYECVRDYLLTARPAAQRDDEV</sequence>
<proteinExistence type="predicted"/>